<comment type="similarity">
    <text evidence="3">Belongs to the peptidase M10B family.</text>
</comment>
<keyword evidence="9" id="KW-0378">Hydrolase</keyword>
<evidence type="ECO:0000256" key="9">
    <source>
        <dbReference type="ARBA" id="ARBA00022801"/>
    </source>
</evidence>
<keyword evidence="16" id="KW-1185">Reference proteome</keyword>
<dbReference type="GO" id="GO:0031012">
    <property type="term" value="C:extracellular matrix"/>
    <property type="evidence" value="ECO:0007669"/>
    <property type="project" value="InterPro"/>
</dbReference>
<dbReference type="Proteomes" id="UP000630353">
    <property type="component" value="Unassembled WGS sequence"/>
</dbReference>
<reference evidence="15" key="2">
    <citation type="submission" date="2020-09" db="EMBL/GenBank/DDBJ databases">
        <authorList>
            <person name="Sun Q."/>
            <person name="Kim S."/>
        </authorList>
    </citation>
    <scope>NUCLEOTIDE SEQUENCE</scope>
    <source>
        <strain evidence="15">KCTC 42651</strain>
    </source>
</reference>
<dbReference type="PRINTS" id="PR00313">
    <property type="entry name" value="CABNDNGRPT"/>
</dbReference>
<dbReference type="EMBL" id="BMZS01000003">
    <property type="protein sequence ID" value="GHD46553.1"/>
    <property type="molecule type" value="Genomic_DNA"/>
</dbReference>
<dbReference type="Gene3D" id="2.150.10.10">
    <property type="entry name" value="Serralysin-like metalloprotease, C-terminal"/>
    <property type="match status" value="1"/>
</dbReference>
<dbReference type="InterPro" id="IPR001818">
    <property type="entry name" value="Pept_M10_metallopeptidase"/>
</dbReference>
<dbReference type="GO" id="GO:0008270">
    <property type="term" value="F:zinc ion binding"/>
    <property type="evidence" value="ECO:0007669"/>
    <property type="project" value="InterPro"/>
</dbReference>
<dbReference type="GO" id="GO:0006508">
    <property type="term" value="P:proteolysis"/>
    <property type="evidence" value="ECO:0007669"/>
    <property type="project" value="UniProtKB-KW"/>
</dbReference>
<protein>
    <recommendedName>
        <fullName evidence="14">Peptidase metallopeptidase domain-containing protein</fullName>
    </recommendedName>
</protein>
<dbReference type="InterPro" id="IPR011049">
    <property type="entry name" value="Serralysin-like_metalloprot_C"/>
</dbReference>
<dbReference type="PRINTS" id="PR01488">
    <property type="entry name" value="RTXTOXINA"/>
</dbReference>
<dbReference type="InterPro" id="IPR050557">
    <property type="entry name" value="RTX_toxin/Mannuronan_C5-epim"/>
</dbReference>
<dbReference type="InterPro" id="IPR034033">
    <property type="entry name" value="Serralysin-like"/>
</dbReference>
<keyword evidence="4" id="KW-0964">Secreted</keyword>
<evidence type="ECO:0000256" key="10">
    <source>
        <dbReference type="ARBA" id="ARBA00022833"/>
    </source>
</evidence>
<evidence type="ECO:0000259" key="14">
    <source>
        <dbReference type="SMART" id="SM00235"/>
    </source>
</evidence>
<feature type="region of interest" description="Disordered" evidence="13">
    <location>
        <begin position="304"/>
        <end position="336"/>
    </location>
</feature>
<gene>
    <name evidence="15" type="ORF">GCM10017083_15790</name>
</gene>
<dbReference type="InterPro" id="IPR024079">
    <property type="entry name" value="MetalloPept_cat_dom_sf"/>
</dbReference>
<dbReference type="Gene3D" id="3.40.390.10">
    <property type="entry name" value="Collagenase (Catalytic Domain)"/>
    <property type="match status" value="1"/>
</dbReference>
<dbReference type="InterPro" id="IPR018511">
    <property type="entry name" value="Hemolysin-typ_Ca-bd_CS"/>
</dbReference>
<dbReference type="GO" id="GO:0090729">
    <property type="term" value="F:toxin activity"/>
    <property type="evidence" value="ECO:0007669"/>
    <property type="project" value="UniProtKB-KW"/>
</dbReference>
<evidence type="ECO:0000256" key="11">
    <source>
        <dbReference type="ARBA" id="ARBA00023026"/>
    </source>
</evidence>
<dbReference type="InterPro" id="IPR001343">
    <property type="entry name" value="Hemolysn_Ca-bd"/>
</dbReference>
<keyword evidence="8" id="KW-0677">Repeat</keyword>
<keyword evidence="11" id="KW-0843">Virulence</keyword>
<keyword evidence="12" id="KW-0472">Membrane</keyword>
<proteinExistence type="inferred from homology"/>
<evidence type="ECO:0000256" key="8">
    <source>
        <dbReference type="ARBA" id="ARBA00022737"/>
    </source>
</evidence>
<dbReference type="CDD" id="cd04277">
    <property type="entry name" value="ZnMc_serralysin_like"/>
    <property type="match status" value="1"/>
</dbReference>
<accession>A0A919CP04</accession>
<feature type="compositionally biased region" description="Polar residues" evidence="13">
    <location>
        <begin position="310"/>
        <end position="329"/>
    </location>
</feature>
<dbReference type="InterPro" id="IPR006026">
    <property type="entry name" value="Peptidase_Metallo"/>
</dbReference>
<evidence type="ECO:0000256" key="4">
    <source>
        <dbReference type="ARBA" id="ARBA00022525"/>
    </source>
</evidence>
<evidence type="ECO:0000313" key="16">
    <source>
        <dbReference type="Proteomes" id="UP000630353"/>
    </source>
</evidence>
<keyword evidence="7" id="KW-0479">Metal-binding</keyword>
<evidence type="ECO:0000256" key="3">
    <source>
        <dbReference type="ARBA" id="ARBA00009490"/>
    </source>
</evidence>
<dbReference type="GO" id="GO:0005576">
    <property type="term" value="C:extracellular region"/>
    <property type="evidence" value="ECO:0007669"/>
    <property type="project" value="UniProtKB-SubCell"/>
</dbReference>
<reference evidence="15" key="1">
    <citation type="journal article" date="2014" name="Int. J. Syst. Evol. Microbiol.">
        <title>Complete genome sequence of Corynebacterium casei LMG S-19264T (=DSM 44701T), isolated from a smear-ripened cheese.</title>
        <authorList>
            <consortium name="US DOE Joint Genome Institute (JGI-PGF)"/>
            <person name="Walter F."/>
            <person name="Albersmeier A."/>
            <person name="Kalinowski J."/>
            <person name="Ruckert C."/>
        </authorList>
    </citation>
    <scope>NUCLEOTIDE SEQUENCE</scope>
    <source>
        <strain evidence="15">KCTC 42651</strain>
    </source>
</reference>
<evidence type="ECO:0000256" key="6">
    <source>
        <dbReference type="ARBA" id="ARBA00022670"/>
    </source>
</evidence>
<name>A0A919CP04_9PROT</name>
<dbReference type="GO" id="GO:0004222">
    <property type="term" value="F:metalloendopeptidase activity"/>
    <property type="evidence" value="ECO:0007669"/>
    <property type="project" value="InterPro"/>
</dbReference>
<evidence type="ECO:0000256" key="1">
    <source>
        <dbReference type="ARBA" id="ARBA00004370"/>
    </source>
</evidence>
<evidence type="ECO:0000256" key="13">
    <source>
        <dbReference type="SAM" id="MobiDB-lite"/>
    </source>
</evidence>
<evidence type="ECO:0000256" key="2">
    <source>
        <dbReference type="ARBA" id="ARBA00004613"/>
    </source>
</evidence>
<dbReference type="AlphaFoldDB" id="A0A919CP04"/>
<feature type="domain" description="Peptidase metallopeptidase" evidence="14">
    <location>
        <begin position="41"/>
        <end position="221"/>
    </location>
</feature>
<dbReference type="Pfam" id="PF00413">
    <property type="entry name" value="Peptidase_M10"/>
    <property type="match status" value="1"/>
</dbReference>
<dbReference type="Pfam" id="PF00353">
    <property type="entry name" value="HemolysinCabind"/>
    <property type="match status" value="4"/>
</dbReference>
<dbReference type="PANTHER" id="PTHR38340:SF1">
    <property type="entry name" value="S-LAYER PROTEIN"/>
    <property type="match status" value="1"/>
</dbReference>
<dbReference type="GO" id="GO:0016020">
    <property type="term" value="C:membrane"/>
    <property type="evidence" value="ECO:0007669"/>
    <property type="project" value="UniProtKB-SubCell"/>
</dbReference>
<dbReference type="PANTHER" id="PTHR38340">
    <property type="entry name" value="S-LAYER PROTEIN"/>
    <property type="match status" value="1"/>
</dbReference>
<dbReference type="GO" id="GO:0005509">
    <property type="term" value="F:calcium ion binding"/>
    <property type="evidence" value="ECO:0007669"/>
    <property type="project" value="InterPro"/>
</dbReference>
<comment type="caution">
    <text evidence="15">The sequence shown here is derived from an EMBL/GenBank/DDBJ whole genome shotgun (WGS) entry which is preliminary data.</text>
</comment>
<dbReference type="PROSITE" id="PS00330">
    <property type="entry name" value="HEMOLYSIN_CALCIUM"/>
    <property type="match status" value="1"/>
</dbReference>
<evidence type="ECO:0000256" key="5">
    <source>
        <dbReference type="ARBA" id="ARBA00022656"/>
    </source>
</evidence>
<dbReference type="SUPFAM" id="SSF51120">
    <property type="entry name" value="beta-Roll"/>
    <property type="match status" value="1"/>
</dbReference>
<keyword evidence="5" id="KW-0800">Toxin</keyword>
<dbReference type="SUPFAM" id="SSF55486">
    <property type="entry name" value="Metalloproteases ('zincins'), catalytic domain"/>
    <property type="match status" value="1"/>
</dbReference>
<evidence type="ECO:0000313" key="15">
    <source>
        <dbReference type="EMBL" id="GHD46553.1"/>
    </source>
</evidence>
<comment type="subcellular location">
    <subcellularLocation>
        <location evidence="1">Membrane</location>
    </subcellularLocation>
    <subcellularLocation>
        <location evidence="2">Secreted</location>
    </subcellularLocation>
</comment>
<dbReference type="SMART" id="SM00235">
    <property type="entry name" value="ZnMc"/>
    <property type="match status" value="1"/>
</dbReference>
<dbReference type="InterPro" id="IPR003995">
    <property type="entry name" value="RTX_toxin_determinant-A"/>
</dbReference>
<sequence>MAIDYEKEGWAAQAAGPDVRSELSTSESSGNDTIDALVAGGSYKWGPSGFMGHSTTVTYSFLTSAPSYNAVSSFQEFNDTMKSATRLAFAEWSSIANITFVEVSSGGSIQLGTETMTDAAGYAYYPSTSELGGDVWIANNFDYNTAPEVGNYGYLTLMHEIGHAIGLKHPGAYSSTDESPYLSSSVDNTDNTVMSYTTGSAVYPTGLGEYDILAARYLYGYSGTGTIGNVTFGSDSAETFTGDSGIQYVHSRDGNDYIALLGGNDGAAAGTGTDTVLGGDGNDLIYGNVGIDLLSGGIGNDTLYGGQNDGPASTGSSSDQPTAYRSGTETVDGGSGNDLLYGNHGTDLMIGGSGIDTMFGGQDADTLSGGSGSDLLYGNRGDDLLVGGDGYDRFIFGGTSGNDTISDFTYFTDYLVIQSNVNGSGITSFSTLVSHATQSGTDVVIDLGSGNSITLLNYSTSSLVSADVLFY</sequence>
<evidence type="ECO:0000256" key="12">
    <source>
        <dbReference type="ARBA" id="ARBA00023136"/>
    </source>
</evidence>
<keyword evidence="10" id="KW-0862">Zinc</keyword>
<dbReference type="RefSeq" id="WP_189988399.1">
    <property type="nucleotide sequence ID" value="NZ_BMZS01000003.1"/>
</dbReference>
<keyword evidence="6" id="KW-0645">Protease</keyword>
<evidence type="ECO:0000256" key="7">
    <source>
        <dbReference type="ARBA" id="ARBA00022723"/>
    </source>
</evidence>
<organism evidence="15 16">
    <name type="scientific">Thalassobaculum fulvum</name>
    <dbReference type="NCBI Taxonomy" id="1633335"/>
    <lineage>
        <taxon>Bacteria</taxon>
        <taxon>Pseudomonadati</taxon>
        <taxon>Pseudomonadota</taxon>
        <taxon>Alphaproteobacteria</taxon>
        <taxon>Rhodospirillales</taxon>
        <taxon>Thalassobaculaceae</taxon>
        <taxon>Thalassobaculum</taxon>
    </lineage>
</organism>